<reference evidence="2 3" key="1">
    <citation type="submission" date="2016-07" db="EMBL/GenBank/DDBJ databases">
        <title>Genome analysis of Flavihumibacter stibioxidans YS-17.</title>
        <authorList>
            <person name="Shi K."/>
            <person name="Han Y."/>
            <person name="Wang G."/>
        </authorList>
    </citation>
    <scope>NUCLEOTIDE SEQUENCE [LARGE SCALE GENOMIC DNA]</scope>
    <source>
        <strain evidence="2 3">YS-17</strain>
    </source>
</reference>
<protein>
    <submittedName>
        <fullName evidence="2">Uncharacterized protein</fullName>
    </submittedName>
</protein>
<sequence>MKRKDIKPEHPSEEQIEKELEKMDYPPEEDIMNPSSGAIKLPHHKQHTDDNPAADLDIPGAELDDDMEDIGEEDEENNYYSLGGEKED</sequence>
<dbReference type="RefSeq" id="WP_187254842.1">
    <property type="nucleotide sequence ID" value="NZ_JBHULF010000006.1"/>
</dbReference>
<comment type="caution">
    <text evidence="2">The sequence shown here is derived from an EMBL/GenBank/DDBJ whole genome shotgun (WGS) entry which is preliminary data.</text>
</comment>
<dbReference type="Proteomes" id="UP000765802">
    <property type="component" value="Unassembled WGS sequence"/>
</dbReference>
<proteinExistence type="predicted"/>
<evidence type="ECO:0000313" key="2">
    <source>
        <dbReference type="EMBL" id="MBC6489480.1"/>
    </source>
</evidence>
<accession>A0ABR7M386</accession>
<organism evidence="2 3">
    <name type="scientific">Flavihumibacter stibioxidans</name>
    <dbReference type="NCBI Taxonomy" id="1834163"/>
    <lineage>
        <taxon>Bacteria</taxon>
        <taxon>Pseudomonadati</taxon>
        <taxon>Bacteroidota</taxon>
        <taxon>Chitinophagia</taxon>
        <taxon>Chitinophagales</taxon>
        <taxon>Chitinophagaceae</taxon>
        <taxon>Flavihumibacter</taxon>
    </lineage>
</organism>
<gene>
    <name evidence="2" type="ORF">BC349_00755</name>
</gene>
<evidence type="ECO:0000313" key="3">
    <source>
        <dbReference type="Proteomes" id="UP000765802"/>
    </source>
</evidence>
<feature type="compositionally biased region" description="Basic and acidic residues" evidence="1">
    <location>
        <begin position="1"/>
        <end position="25"/>
    </location>
</feature>
<feature type="region of interest" description="Disordered" evidence="1">
    <location>
        <begin position="1"/>
        <end position="88"/>
    </location>
</feature>
<keyword evidence="3" id="KW-1185">Reference proteome</keyword>
<feature type="compositionally biased region" description="Acidic residues" evidence="1">
    <location>
        <begin position="62"/>
        <end position="77"/>
    </location>
</feature>
<dbReference type="EMBL" id="MBUA01000001">
    <property type="protein sequence ID" value="MBC6489480.1"/>
    <property type="molecule type" value="Genomic_DNA"/>
</dbReference>
<name>A0ABR7M386_9BACT</name>
<evidence type="ECO:0000256" key="1">
    <source>
        <dbReference type="SAM" id="MobiDB-lite"/>
    </source>
</evidence>